<protein>
    <submittedName>
        <fullName evidence="1">Uncharacterized protein</fullName>
    </submittedName>
</protein>
<dbReference type="Proteomes" id="UP000279284">
    <property type="component" value="Chromosome"/>
</dbReference>
<dbReference type="STRING" id="493.BWD07_03715"/>
<dbReference type="KEGG" id="nci:NCTC10296_00626"/>
<dbReference type="AlphaFoldDB" id="A0A1X3CYL7"/>
<organism evidence="1 2">
    <name type="scientific">Neisseria canis</name>
    <dbReference type="NCBI Taxonomy" id="493"/>
    <lineage>
        <taxon>Bacteria</taxon>
        <taxon>Pseudomonadati</taxon>
        <taxon>Pseudomonadota</taxon>
        <taxon>Betaproteobacteria</taxon>
        <taxon>Neisseriales</taxon>
        <taxon>Neisseriaceae</taxon>
        <taxon>Neisseria</taxon>
    </lineage>
</organism>
<evidence type="ECO:0000313" key="1">
    <source>
        <dbReference type="EMBL" id="VEE99980.1"/>
    </source>
</evidence>
<accession>A0A1X3CYL7</accession>
<dbReference type="EMBL" id="LR134313">
    <property type="protein sequence ID" value="VEE99980.1"/>
    <property type="molecule type" value="Genomic_DNA"/>
</dbReference>
<sequence length="65" mass="7284">MDILPIFGIIVSLAWRLFKCAGRLAMPSENGAPALKGTAKRFCEGCNRFGREPKTVLDFFAKYMK</sequence>
<keyword evidence="2" id="KW-1185">Reference proteome</keyword>
<name>A0A1X3CYL7_9NEIS</name>
<reference evidence="1 2" key="1">
    <citation type="submission" date="2018-12" db="EMBL/GenBank/DDBJ databases">
        <authorList>
            <consortium name="Pathogen Informatics"/>
        </authorList>
    </citation>
    <scope>NUCLEOTIDE SEQUENCE [LARGE SCALE GENOMIC DNA]</scope>
    <source>
        <strain evidence="1 2">NCTC10296</strain>
    </source>
</reference>
<proteinExistence type="predicted"/>
<evidence type="ECO:0000313" key="2">
    <source>
        <dbReference type="Proteomes" id="UP000279284"/>
    </source>
</evidence>
<gene>
    <name evidence="1" type="ORF">NCTC10296_00626</name>
</gene>